<dbReference type="PANTHER" id="PTHR33969">
    <property type="entry name" value="SEGREGATION AND CONDENSATION PROTEIN A"/>
    <property type="match status" value="1"/>
</dbReference>
<gene>
    <name evidence="4" type="ORF">GM51_12295</name>
    <name evidence="1" type="ORF">UFOPK2166_00321</name>
    <name evidence="2" type="ORF">UFOPK2195_00029</name>
    <name evidence="3" type="ORF">UFOPK2872_00518</name>
</gene>
<dbReference type="Pfam" id="PF02616">
    <property type="entry name" value="SMC_ScpA"/>
    <property type="match status" value="1"/>
</dbReference>
<protein>
    <submittedName>
        <fullName evidence="1">Unannotated protein</fullName>
    </submittedName>
</protein>
<evidence type="ECO:0000313" key="1">
    <source>
        <dbReference type="EMBL" id="CAB4642411.1"/>
    </source>
</evidence>
<accession>A0A094SEF4</accession>
<dbReference type="EMBL" id="CAEZZM010000045">
    <property type="protein sequence ID" value="CAB4761402.1"/>
    <property type="molecule type" value="Genomic_DNA"/>
</dbReference>
<name>A0A094SEF4_9ZZZZ</name>
<proteinExistence type="predicted"/>
<dbReference type="AlphaFoldDB" id="A0A094SEF4"/>
<dbReference type="InterPro" id="IPR023093">
    <property type="entry name" value="ScpA-like_C"/>
</dbReference>
<dbReference type="EMBL" id="CAEZWB010000024">
    <property type="protein sequence ID" value="CAB4642411.1"/>
    <property type="molecule type" value="Genomic_DNA"/>
</dbReference>
<dbReference type="InterPro" id="IPR003768">
    <property type="entry name" value="ScpA"/>
</dbReference>
<dbReference type="Gene3D" id="6.10.250.2410">
    <property type="match status" value="1"/>
</dbReference>
<sequence length="259" mass="28912">MGYEVNTPVFDGPFDLLLHLILKEEVDIHEVSLLGIVEAYLAEVQKMQILDLDVATEFLLIAATLVELKTRRLLPGRDDLDIDDELALWEERDLLLARLLDCKTFKDVASVMSKLSEMAGLSVPRRAGPDERFAELMPDLLDGVNPLRLHRAFLRAVAPKAPTSIDLFHVAPIRASVAEALMELLDLLPALGSVSFRDLTDGIDDRIQVVCRFLAVLELYKQGRVDLDQADRFGDITIVWTAGDDRGFESALVIDNYEG</sequence>
<organism evidence="4">
    <name type="scientific">freshwater metagenome</name>
    <dbReference type="NCBI Taxonomy" id="449393"/>
    <lineage>
        <taxon>unclassified sequences</taxon>
        <taxon>metagenomes</taxon>
        <taxon>ecological metagenomes</taxon>
    </lineage>
</organism>
<dbReference type="EMBL" id="CAEZWH010000002">
    <property type="protein sequence ID" value="CAB4642875.1"/>
    <property type="molecule type" value="Genomic_DNA"/>
</dbReference>
<dbReference type="PANTHER" id="PTHR33969:SF2">
    <property type="entry name" value="SEGREGATION AND CONDENSATION PROTEIN A"/>
    <property type="match status" value="1"/>
</dbReference>
<evidence type="ECO:0000313" key="4">
    <source>
        <dbReference type="EMBL" id="KGA16573.1"/>
    </source>
</evidence>
<reference evidence="1" key="2">
    <citation type="submission" date="2020-05" db="EMBL/GenBank/DDBJ databases">
        <authorList>
            <person name="Chiriac C."/>
            <person name="Salcher M."/>
            <person name="Ghai R."/>
            <person name="Kavagutti S V."/>
        </authorList>
    </citation>
    <scope>NUCLEOTIDE SEQUENCE</scope>
</reference>
<evidence type="ECO:0000313" key="3">
    <source>
        <dbReference type="EMBL" id="CAB4761402.1"/>
    </source>
</evidence>
<evidence type="ECO:0000313" key="2">
    <source>
        <dbReference type="EMBL" id="CAB4642875.1"/>
    </source>
</evidence>
<dbReference type="Gene3D" id="1.10.10.580">
    <property type="entry name" value="Structural maintenance of chromosome 1. Chain E"/>
    <property type="match status" value="1"/>
</dbReference>
<dbReference type="EMBL" id="JNSL01000081">
    <property type="protein sequence ID" value="KGA16573.1"/>
    <property type="molecule type" value="Genomic_DNA"/>
</dbReference>
<reference evidence="4" key="1">
    <citation type="submission" date="2014-06" db="EMBL/GenBank/DDBJ databases">
        <title>Key roles for freshwater Actinobacteria revealed by deep metagenomic sequencing.</title>
        <authorList>
            <person name="Ghai R."/>
            <person name="Mizuno C.M."/>
            <person name="Picazo A."/>
            <person name="Camacho A."/>
            <person name="Rodriguez-Valera F."/>
        </authorList>
    </citation>
    <scope>NUCLEOTIDE SEQUENCE</scope>
</reference>